<dbReference type="InterPro" id="IPR036283">
    <property type="entry name" value="NOB1_Zf-like_sf"/>
</dbReference>
<name>A0A9P0MFS2_NEZVI</name>
<comment type="subcellular location">
    <subcellularLocation>
        <location evidence="1 12">Nucleus</location>
    </subcellularLocation>
</comment>
<feature type="compositionally biased region" description="Acidic residues" evidence="14">
    <location>
        <begin position="162"/>
        <end position="187"/>
    </location>
</feature>
<dbReference type="AlphaFoldDB" id="A0A9P0MFS2"/>
<dbReference type="GO" id="GO:0030688">
    <property type="term" value="C:preribosome, small subunit precursor"/>
    <property type="evidence" value="ECO:0007669"/>
    <property type="project" value="TreeGrafter"/>
</dbReference>
<evidence type="ECO:0000256" key="1">
    <source>
        <dbReference type="ARBA" id="ARBA00004123"/>
    </source>
</evidence>
<dbReference type="InterPro" id="IPR017117">
    <property type="entry name" value="Nob1_euk"/>
</dbReference>
<evidence type="ECO:0000256" key="11">
    <source>
        <dbReference type="ARBA" id="ARBA00045628"/>
    </source>
</evidence>
<feature type="domain" description="Nin one binding (NOB1) Zn-ribbon-like" evidence="15">
    <location>
        <begin position="243"/>
        <end position="314"/>
    </location>
</feature>
<evidence type="ECO:0000256" key="3">
    <source>
        <dbReference type="ARBA" id="ARBA00018439"/>
    </source>
</evidence>
<keyword evidence="6 12" id="KW-0479">Metal-binding</keyword>
<evidence type="ECO:0000256" key="13">
    <source>
        <dbReference type="PIRSR" id="PIRSR037125-1"/>
    </source>
</evidence>
<dbReference type="SUPFAM" id="SSF144206">
    <property type="entry name" value="NOB1 zinc finger-like"/>
    <property type="match status" value="1"/>
</dbReference>
<dbReference type="FunFam" id="3.40.50.1010:FF:000018">
    <property type="entry name" value="RNA-binding protein NOB1"/>
    <property type="match status" value="1"/>
</dbReference>
<feature type="binding site" evidence="13">
    <location>
        <position position="271"/>
    </location>
    <ligand>
        <name>Zn(2+)</name>
        <dbReference type="ChEBI" id="CHEBI:29105"/>
    </ligand>
</feature>
<dbReference type="Pfam" id="PF17146">
    <property type="entry name" value="PIN_6"/>
    <property type="match status" value="1"/>
</dbReference>
<keyword evidence="7" id="KW-0863">Zinc-finger</keyword>
<sequence length="393" mass="43794">MTPKVEHLVVDTSAFIRNTQLQEIAENLFTVAEVVNEIKSKRQLRRLVVLPYELQLKDVDPESVAAVKAFSMKTGDYPALSSTDLKVLALTYQLHKEKLGLDGIKTEPTTNKSIEAFDHSLISSANVVGFHLPSSDSGSEQEVPDIDEVTKKLGSLECNGSDNEEEEEEDEEEEEYDSDPPLDDDDWITPGNVADAKRELSGAAELSEDSPPPKVACLSTDFAIQNVLKQMGLSVVTLEGLLIRQVRTFILRCYACFKTTSLMDKVFCPNCGNKTLKRVAVTVDNEGKEVIHINFRRPITSRGKKFPLPKFKGGKHSNNPIICEDQRVPQQRPSKVALSKMNPLEPDYIAGVSPFTVRDVNSRAAVLGVLPGGEVKYWMRKNPNQVVKRRRKK</sequence>
<evidence type="ECO:0000256" key="2">
    <source>
        <dbReference type="ARBA" id="ARBA00005858"/>
    </source>
</evidence>
<dbReference type="OrthoDB" id="446759at2759"/>
<dbReference type="CDD" id="cd09876">
    <property type="entry name" value="PIN_Nob1-like"/>
    <property type="match status" value="1"/>
</dbReference>
<proteinExistence type="inferred from homology"/>
<feature type="domain" description="Ribonuclease PIN" evidence="16">
    <location>
        <begin position="8"/>
        <end position="94"/>
    </location>
</feature>
<dbReference type="GO" id="GO:0004521">
    <property type="term" value="F:RNA endonuclease activity"/>
    <property type="evidence" value="ECO:0007669"/>
    <property type="project" value="UniProtKB-UniRule"/>
</dbReference>
<dbReference type="PIRSF" id="PIRSF037125">
    <property type="entry name" value="D-site_20S_pre-rRNA_nuclease"/>
    <property type="match status" value="1"/>
</dbReference>
<dbReference type="GO" id="GO:0005634">
    <property type="term" value="C:nucleus"/>
    <property type="evidence" value="ECO:0007669"/>
    <property type="project" value="UniProtKB-SubCell"/>
</dbReference>
<dbReference type="InterPro" id="IPR014881">
    <property type="entry name" value="NOB1_Zn-bd"/>
</dbReference>
<dbReference type="Proteomes" id="UP001152798">
    <property type="component" value="Chromosome 3"/>
</dbReference>
<dbReference type="PANTHER" id="PTHR12814:SF2">
    <property type="entry name" value="RNA-BINDING PROTEIN NOB1"/>
    <property type="match status" value="1"/>
</dbReference>
<evidence type="ECO:0000256" key="4">
    <source>
        <dbReference type="ARBA" id="ARBA00022553"/>
    </source>
</evidence>
<keyword evidence="18" id="KW-1185">Reference proteome</keyword>
<evidence type="ECO:0000256" key="10">
    <source>
        <dbReference type="ARBA" id="ARBA00023242"/>
    </source>
</evidence>
<protein>
    <recommendedName>
        <fullName evidence="3 12">RNA-binding protein NOB1</fullName>
    </recommendedName>
</protein>
<evidence type="ECO:0000256" key="5">
    <source>
        <dbReference type="ARBA" id="ARBA00022722"/>
    </source>
</evidence>
<evidence type="ECO:0000313" key="18">
    <source>
        <dbReference type="Proteomes" id="UP001152798"/>
    </source>
</evidence>
<feature type="binding site" evidence="13">
    <location>
        <position position="268"/>
    </location>
    <ligand>
        <name>Zn(2+)</name>
        <dbReference type="ChEBI" id="CHEBI:29105"/>
    </ligand>
</feature>
<feature type="binding site" evidence="13">
    <location>
        <position position="253"/>
    </location>
    <ligand>
        <name>Zn(2+)</name>
        <dbReference type="ChEBI" id="CHEBI:29105"/>
    </ligand>
</feature>
<keyword evidence="8" id="KW-0378">Hydrolase</keyword>
<accession>A0A9P0MFS2</accession>
<evidence type="ECO:0000259" key="15">
    <source>
        <dbReference type="Pfam" id="PF08772"/>
    </source>
</evidence>
<dbReference type="PANTHER" id="PTHR12814">
    <property type="entry name" value="RNA-BINDING PROTEIN NOB1"/>
    <property type="match status" value="1"/>
</dbReference>
<evidence type="ECO:0000313" key="17">
    <source>
        <dbReference type="EMBL" id="CAH1397223.1"/>
    </source>
</evidence>
<dbReference type="Pfam" id="PF08772">
    <property type="entry name" value="Zn_ribbon_NOB1"/>
    <property type="match status" value="1"/>
</dbReference>
<dbReference type="InterPro" id="IPR033411">
    <property type="entry name" value="Ribonuclease_PIN"/>
</dbReference>
<feature type="region of interest" description="Disordered" evidence="14">
    <location>
        <begin position="153"/>
        <end position="191"/>
    </location>
</feature>
<comment type="function">
    <text evidence="11">May play a role in mRNA degradation. Endonuclease required for processing of 20S pre-rRNA precursor and biogenesis of 40S ribosomal subunits.</text>
</comment>
<reference evidence="17" key="1">
    <citation type="submission" date="2022-01" db="EMBL/GenBank/DDBJ databases">
        <authorList>
            <person name="King R."/>
        </authorList>
    </citation>
    <scope>NUCLEOTIDE SEQUENCE</scope>
</reference>
<evidence type="ECO:0000259" key="16">
    <source>
        <dbReference type="Pfam" id="PF17146"/>
    </source>
</evidence>
<keyword evidence="10 12" id="KW-0539">Nucleus</keyword>
<dbReference type="EMBL" id="OV725079">
    <property type="protein sequence ID" value="CAH1397223.1"/>
    <property type="molecule type" value="Genomic_DNA"/>
</dbReference>
<evidence type="ECO:0000256" key="7">
    <source>
        <dbReference type="ARBA" id="ARBA00022771"/>
    </source>
</evidence>
<evidence type="ECO:0000256" key="14">
    <source>
        <dbReference type="SAM" id="MobiDB-lite"/>
    </source>
</evidence>
<evidence type="ECO:0000256" key="12">
    <source>
        <dbReference type="PIRNR" id="PIRNR037125"/>
    </source>
</evidence>
<dbReference type="GO" id="GO:0016787">
    <property type="term" value="F:hydrolase activity"/>
    <property type="evidence" value="ECO:0007669"/>
    <property type="project" value="UniProtKB-KW"/>
</dbReference>
<evidence type="ECO:0000256" key="8">
    <source>
        <dbReference type="ARBA" id="ARBA00022801"/>
    </source>
</evidence>
<keyword evidence="5" id="KW-0540">Nuclease</keyword>
<organism evidence="17 18">
    <name type="scientific">Nezara viridula</name>
    <name type="common">Southern green stink bug</name>
    <name type="synonym">Cimex viridulus</name>
    <dbReference type="NCBI Taxonomy" id="85310"/>
    <lineage>
        <taxon>Eukaryota</taxon>
        <taxon>Metazoa</taxon>
        <taxon>Ecdysozoa</taxon>
        <taxon>Arthropoda</taxon>
        <taxon>Hexapoda</taxon>
        <taxon>Insecta</taxon>
        <taxon>Pterygota</taxon>
        <taxon>Neoptera</taxon>
        <taxon>Paraneoptera</taxon>
        <taxon>Hemiptera</taxon>
        <taxon>Heteroptera</taxon>
        <taxon>Panheteroptera</taxon>
        <taxon>Pentatomomorpha</taxon>
        <taxon>Pentatomoidea</taxon>
        <taxon>Pentatomidae</taxon>
        <taxon>Pentatominae</taxon>
        <taxon>Nezara</taxon>
    </lineage>
</organism>
<keyword evidence="9 12" id="KW-0862">Zinc</keyword>
<keyword evidence="4" id="KW-0597">Phosphoprotein</keyword>
<comment type="similarity">
    <text evidence="2 12">Belongs to the NOB1 family.</text>
</comment>
<dbReference type="Gene3D" id="6.20.210.10">
    <property type="entry name" value="Nin one binding (NOB1), Zn-ribbon-like"/>
    <property type="match status" value="1"/>
</dbReference>
<gene>
    <name evidence="17" type="ORF">NEZAVI_LOCUS7095</name>
</gene>
<dbReference type="GO" id="GO:0008270">
    <property type="term" value="F:zinc ion binding"/>
    <property type="evidence" value="ECO:0007669"/>
    <property type="project" value="UniProtKB-KW"/>
</dbReference>
<dbReference type="GO" id="GO:0030490">
    <property type="term" value="P:maturation of SSU-rRNA"/>
    <property type="evidence" value="ECO:0007669"/>
    <property type="project" value="TreeGrafter"/>
</dbReference>
<dbReference type="InterPro" id="IPR039907">
    <property type="entry name" value="NOB1"/>
</dbReference>
<evidence type="ECO:0000256" key="6">
    <source>
        <dbReference type="ARBA" id="ARBA00022723"/>
    </source>
</evidence>
<evidence type="ECO:0000256" key="9">
    <source>
        <dbReference type="ARBA" id="ARBA00022833"/>
    </source>
</evidence>
<feature type="binding site" evidence="13">
    <location>
        <position position="256"/>
    </location>
    <ligand>
        <name>Zn(2+)</name>
        <dbReference type="ChEBI" id="CHEBI:29105"/>
    </ligand>
</feature>
<dbReference type="Gene3D" id="3.40.50.1010">
    <property type="entry name" value="5'-nuclease"/>
    <property type="match status" value="1"/>
</dbReference>